<evidence type="ECO:0000313" key="10">
    <source>
        <dbReference type="Proteomes" id="UP000646827"/>
    </source>
</evidence>
<organism evidence="9 10">
    <name type="scientific">Circinella minor</name>
    <dbReference type="NCBI Taxonomy" id="1195481"/>
    <lineage>
        <taxon>Eukaryota</taxon>
        <taxon>Fungi</taxon>
        <taxon>Fungi incertae sedis</taxon>
        <taxon>Mucoromycota</taxon>
        <taxon>Mucoromycotina</taxon>
        <taxon>Mucoromycetes</taxon>
        <taxon>Mucorales</taxon>
        <taxon>Lichtheimiaceae</taxon>
        <taxon>Circinella</taxon>
    </lineage>
</organism>
<dbReference type="SUPFAM" id="SSF54447">
    <property type="entry name" value="ssDNA-binding transcriptional regulator domain"/>
    <property type="match status" value="1"/>
</dbReference>
<feature type="compositionally biased region" description="Basic and acidic residues" evidence="7">
    <location>
        <begin position="9"/>
        <end position="18"/>
    </location>
</feature>
<dbReference type="EMBL" id="JAEPRB010000011">
    <property type="protein sequence ID" value="KAG2226978.1"/>
    <property type="molecule type" value="Genomic_DNA"/>
</dbReference>
<sequence length="125" mass="14306">MGSSDEDEYKQTETKLDASSDEEFVEEEPKSKKQKVIGEKRKRTESSSSSGNDDNNSFELSSKRRIFVKTFANGQPSVDIRAIYNDKETGEMRYAKQGILLPLAQWEKLKELIPEIDEAIKNIKK</sequence>
<dbReference type="InterPro" id="IPR045125">
    <property type="entry name" value="Sub1/Tcp4-like"/>
</dbReference>
<evidence type="ECO:0000256" key="2">
    <source>
        <dbReference type="ARBA" id="ARBA00009001"/>
    </source>
</evidence>
<reference evidence="9 10" key="1">
    <citation type="submission" date="2020-12" db="EMBL/GenBank/DDBJ databases">
        <title>Metabolic potential, ecology and presence of endohyphal bacteria is reflected in genomic diversity of Mucoromycotina.</title>
        <authorList>
            <person name="Muszewska A."/>
            <person name="Okrasinska A."/>
            <person name="Steczkiewicz K."/>
            <person name="Drgas O."/>
            <person name="Orlowska M."/>
            <person name="Perlinska-Lenart U."/>
            <person name="Aleksandrzak-Piekarczyk T."/>
            <person name="Szatraj K."/>
            <person name="Zielenkiewicz U."/>
            <person name="Pilsyk S."/>
            <person name="Malc E."/>
            <person name="Mieczkowski P."/>
            <person name="Kruszewska J.S."/>
            <person name="Biernat P."/>
            <person name="Pawlowska J."/>
        </authorList>
    </citation>
    <scope>NUCLEOTIDE SEQUENCE [LARGE SCALE GENOMIC DNA]</scope>
    <source>
        <strain evidence="9 10">CBS 142.35</strain>
    </source>
</reference>
<dbReference type="GO" id="GO:0003677">
    <property type="term" value="F:DNA binding"/>
    <property type="evidence" value="ECO:0007669"/>
    <property type="project" value="UniProtKB-KW"/>
</dbReference>
<feature type="compositionally biased region" description="Basic and acidic residues" evidence="7">
    <location>
        <begin position="27"/>
        <end position="45"/>
    </location>
</feature>
<evidence type="ECO:0000256" key="7">
    <source>
        <dbReference type="SAM" id="MobiDB-lite"/>
    </source>
</evidence>
<comment type="subcellular location">
    <subcellularLocation>
        <location evidence="1">Nucleus</location>
    </subcellularLocation>
</comment>
<proteinExistence type="inferred from homology"/>
<dbReference type="GO" id="GO:0005634">
    <property type="term" value="C:nucleus"/>
    <property type="evidence" value="ECO:0007669"/>
    <property type="project" value="UniProtKB-SubCell"/>
</dbReference>
<evidence type="ECO:0000259" key="8">
    <source>
        <dbReference type="Pfam" id="PF02229"/>
    </source>
</evidence>
<dbReference type="Pfam" id="PF02229">
    <property type="entry name" value="PC4"/>
    <property type="match status" value="1"/>
</dbReference>
<dbReference type="GO" id="GO:0060261">
    <property type="term" value="P:positive regulation of transcription initiation by RNA polymerase II"/>
    <property type="evidence" value="ECO:0007669"/>
    <property type="project" value="InterPro"/>
</dbReference>
<dbReference type="OrthoDB" id="2505440at2759"/>
<dbReference type="InterPro" id="IPR003173">
    <property type="entry name" value="PC4_C"/>
</dbReference>
<dbReference type="AlphaFoldDB" id="A0A8H7SF72"/>
<protein>
    <recommendedName>
        <fullName evidence="8">Transcriptional coactivator p15 (PC4) C-terminal domain-containing protein</fullName>
    </recommendedName>
</protein>
<keyword evidence="4" id="KW-0238">DNA-binding</keyword>
<feature type="compositionally biased region" description="Low complexity" evidence="7">
    <location>
        <begin position="46"/>
        <end position="57"/>
    </location>
</feature>
<keyword evidence="5" id="KW-0804">Transcription</keyword>
<evidence type="ECO:0000256" key="1">
    <source>
        <dbReference type="ARBA" id="ARBA00004123"/>
    </source>
</evidence>
<comment type="similarity">
    <text evidence="2">Belongs to the transcriptional coactivator PC4 family.</text>
</comment>
<evidence type="ECO:0000256" key="4">
    <source>
        <dbReference type="ARBA" id="ARBA00023125"/>
    </source>
</evidence>
<feature type="domain" description="Transcriptional coactivator p15 (PC4) C-terminal" evidence="8">
    <location>
        <begin position="58"/>
        <end position="111"/>
    </location>
</feature>
<gene>
    <name evidence="9" type="ORF">INT45_006385</name>
</gene>
<evidence type="ECO:0000256" key="5">
    <source>
        <dbReference type="ARBA" id="ARBA00023163"/>
    </source>
</evidence>
<keyword evidence="3" id="KW-0805">Transcription regulation</keyword>
<name>A0A8H7SF72_9FUNG</name>
<dbReference type="InterPro" id="IPR009044">
    <property type="entry name" value="ssDNA-bd_transcriptional_reg"/>
</dbReference>
<dbReference type="GO" id="GO:0003713">
    <property type="term" value="F:transcription coactivator activity"/>
    <property type="evidence" value="ECO:0007669"/>
    <property type="project" value="InterPro"/>
</dbReference>
<dbReference type="PANTHER" id="PTHR13215">
    <property type="entry name" value="RNA POLYMERASE II TRANSCRIPTIONAL COACTIVATOR"/>
    <property type="match status" value="1"/>
</dbReference>
<keyword evidence="10" id="KW-1185">Reference proteome</keyword>
<evidence type="ECO:0000256" key="6">
    <source>
        <dbReference type="ARBA" id="ARBA00023242"/>
    </source>
</evidence>
<feature type="region of interest" description="Disordered" evidence="7">
    <location>
        <begin position="1"/>
        <end position="59"/>
    </location>
</feature>
<dbReference type="Gene3D" id="2.30.31.10">
    <property type="entry name" value="Transcriptional Coactivator Pc4, Chain A"/>
    <property type="match status" value="1"/>
</dbReference>
<evidence type="ECO:0000313" key="9">
    <source>
        <dbReference type="EMBL" id="KAG2226978.1"/>
    </source>
</evidence>
<keyword evidence="6" id="KW-0539">Nucleus</keyword>
<dbReference type="Proteomes" id="UP000646827">
    <property type="component" value="Unassembled WGS sequence"/>
</dbReference>
<comment type="caution">
    <text evidence="9">The sequence shown here is derived from an EMBL/GenBank/DDBJ whole genome shotgun (WGS) entry which is preliminary data.</text>
</comment>
<evidence type="ECO:0000256" key="3">
    <source>
        <dbReference type="ARBA" id="ARBA00023015"/>
    </source>
</evidence>
<accession>A0A8H7SF72</accession>